<feature type="coiled-coil region" evidence="1">
    <location>
        <begin position="327"/>
        <end position="361"/>
    </location>
</feature>
<dbReference type="AlphaFoldDB" id="A0A9D1S1R4"/>
<organism evidence="5 6">
    <name type="scientific">Candidatus Ventrousia excrementavium</name>
    <dbReference type="NCBI Taxonomy" id="2840961"/>
    <lineage>
        <taxon>Bacteria</taxon>
        <taxon>Bacillati</taxon>
        <taxon>Bacillota</taxon>
        <taxon>Clostridia</taxon>
        <taxon>Eubacteriales</taxon>
        <taxon>Clostridiaceae</taxon>
        <taxon>Clostridiaceae incertae sedis</taxon>
        <taxon>Candidatus Ventrousia</taxon>
    </lineage>
</organism>
<feature type="region of interest" description="Disordered" evidence="2">
    <location>
        <begin position="560"/>
        <end position="611"/>
    </location>
</feature>
<dbReference type="SUPFAM" id="SSF111369">
    <property type="entry name" value="HlyD-like secretion proteins"/>
    <property type="match status" value="2"/>
</dbReference>
<feature type="domain" description="Multidrug resistance protein MdtA-like barrel-sandwich hybrid" evidence="4">
    <location>
        <begin position="101"/>
        <end position="193"/>
    </location>
</feature>
<dbReference type="Gene3D" id="2.40.50.100">
    <property type="match status" value="3"/>
</dbReference>
<proteinExistence type="predicted"/>
<feature type="compositionally biased region" description="Gly residues" evidence="2">
    <location>
        <begin position="582"/>
        <end position="603"/>
    </location>
</feature>
<evidence type="ECO:0000256" key="2">
    <source>
        <dbReference type="SAM" id="MobiDB-lite"/>
    </source>
</evidence>
<reference evidence="5" key="2">
    <citation type="journal article" date="2021" name="PeerJ">
        <title>Extensive microbial diversity within the chicken gut microbiome revealed by metagenomics and culture.</title>
        <authorList>
            <person name="Gilroy R."/>
            <person name="Ravi A."/>
            <person name="Getino M."/>
            <person name="Pursley I."/>
            <person name="Horton D.L."/>
            <person name="Alikhan N.F."/>
            <person name="Baker D."/>
            <person name="Gharbi K."/>
            <person name="Hall N."/>
            <person name="Watson M."/>
            <person name="Adriaenssens E.M."/>
            <person name="Foster-Nyarko E."/>
            <person name="Jarju S."/>
            <person name="Secka A."/>
            <person name="Antonio M."/>
            <person name="Oren A."/>
            <person name="Chaudhuri R.R."/>
            <person name="La Ragione R."/>
            <person name="Hildebrand F."/>
            <person name="Pallen M.J."/>
        </authorList>
    </citation>
    <scope>NUCLEOTIDE SEQUENCE</scope>
    <source>
        <strain evidence="5">CHK191-8634</strain>
    </source>
</reference>
<keyword evidence="3" id="KW-0812">Transmembrane</keyword>
<accession>A0A9D1S1R4</accession>
<evidence type="ECO:0000256" key="1">
    <source>
        <dbReference type="SAM" id="Coils"/>
    </source>
</evidence>
<evidence type="ECO:0000313" key="5">
    <source>
        <dbReference type="EMBL" id="HIU44615.1"/>
    </source>
</evidence>
<dbReference type="GO" id="GO:1990281">
    <property type="term" value="C:efflux pump complex"/>
    <property type="evidence" value="ECO:0007669"/>
    <property type="project" value="TreeGrafter"/>
</dbReference>
<dbReference type="CDD" id="cd06850">
    <property type="entry name" value="biotinyl_domain"/>
    <property type="match status" value="1"/>
</dbReference>
<gene>
    <name evidence="5" type="ORF">IAB67_09990</name>
</gene>
<keyword evidence="3" id="KW-1133">Transmembrane helix</keyword>
<feature type="coiled-coil region" evidence="1">
    <location>
        <begin position="132"/>
        <end position="166"/>
    </location>
</feature>
<dbReference type="InterPro" id="IPR058625">
    <property type="entry name" value="MdtA-like_BSH"/>
</dbReference>
<dbReference type="PANTHER" id="PTHR30469">
    <property type="entry name" value="MULTIDRUG RESISTANCE PROTEIN MDTA"/>
    <property type="match status" value="1"/>
</dbReference>
<feature type="compositionally biased region" description="Polar residues" evidence="2">
    <location>
        <begin position="560"/>
        <end position="580"/>
    </location>
</feature>
<feature type="transmembrane region" description="Helical" evidence="3">
    <location>
        <begin position="47"/>
        <end position="68"/>
    </location>
</feature>
<protein>
    <submittedName>
        <fullName evidence="5">Biotin/lipoyl-binding protein</fullName>
    </submittedName>
</protein>
<keyword evidence="1" id="KW-0175">Coiled coil</keyword>
<dbReference type="GO" id="GO:0015562">
    <property type="term" value="F:efflux transmembrane transporter activity"/>
    <property type="evidence" value="ECO:0007669"/>
    <property type="project" value="TreeGrafter"/>
</dbReference>
<comment type="caution">
    <text evidence="5">The sequence shown here is derived from an EMBL/GenBank/DDBJ whole genome shotgun (WGS) entry which is preliminary data.</text>
</comment>
<name>A0A9D1S1R4_9CLOT</name>
<evidence type="ECO:0000256" key="3">
    <source>
        <dbReference type="SAM" id="Phobius"/>
    </source>
</evidence>
<dbReference type="EMBL" id="DVMR01000076">
    <property type="protein sequence ID" value="HIU44615.1"/>
    <property type="molecule type" value="Genomic_DNA"/>
</dbReference>
<reference evidence="5" key="1">
    <citation type="submission" date="2020-10" db="EMBL/GenBank/DDBJ databases">
        <authorList>
            <person name="Gilroy R."/>
        </authorList>
    </citation>
    <scope>NUCLEOTIDE SEQUENCE</scope>
    <source>
        <strain evidence="5">CHK191-8634</strain>
    </source>
</reference>
<feature type="region of interest" description="Disordered" evidence="2">
    <location>
        <begin position="1"/>
        <end position="39"/>
    </location>
</feature>
<dbReference type="PANTHER" id="PTHR30469:SF15">
    <property type="entry name" value="HLYD FAMILY OF SECRETION PROTEINS"/>
    <property type="match status" value="1"/>
</dbReference>
<sequence length="611" mass="65975">MKSMTAPGSGAAEPANDKKTWWRRKEPTHSQKPGKKIRPRGRWKKKLVICVIVAVLLAGSASGLYLLFGSEEEQVPVTGTLTYGTLNEAIEGSGTTTPADSVTYEISGTVLEWHVEEGQSVEAGDLLYVLDSSEAEDELLEYEVELDEVYEQVSELQENIANQRVTADFSGRIEEVQVEAGDNVQNGTVLATLIDDSTMKATLYFSYSFQDVIRTGMSVTLSVQDQMLTRTGTVTDVQYVDYVTPEGMECFAVTVSVDNPGSFTEGTTVTGWLTDSTGSEIYAAGDASLEYNQSQTITSGASGELTQVNVTNYGRVEEGDLLFTIDASEYETQLETLQKQIDNYEKNIADLQEEIDTEYTRYADISGQVVSAYYSTNWMTGTDTGSISIYNQESMEISINVDELNADYLEEGMEVTVYRTTSSDTVYYPATLTYLSLEATSNSSGVSTFAATITIDSQGELSSGVTVYYAIDTSGGDALTETVLAPLNALCTYDDGYYLIIRSDSRPENAIDPAETGGSVTDYPDGYYAVPVEVGDYNENYIQILSGAEQDQEVFLRYQNSAPSGGDSTSTVEGEDGQSSMPGGGMPDFGGGGNFNMPGGGGAPNMPGGRN</sequence>
<dbReference type="Gene3D" id="2.40.30.170">
    <property type="match status" value="1"/>
</dbReference>
<dbReference type="Gene3D" id="1.10.287.470">
    <property type="entry name" value="Helix hairpin bin"/>
    <property type="match status" value="1"/>
</dbReference>
<dbReference type="Pfam" id="PF25917">
    <property type="entry name" value="BSH_RND"/>
    <property type="match status" value="1"/>
</dbReference>
<evidence type="ECO:0000259" key="4">
    <source>
        <dbReference type="Pfam" id="PF25917"/>
    </source>
</evidence>
<evidence type="ECO:0000313" key="6">
    <source>
        <dbReference type="Proteomes" id="UP000824073"/>
    </source>
</evidence>
<feature type="compositionally biased region" description="Basic and acidic residues" evidence="2">
    <location>
        <begin position="15"/>
        <end position="29"/>
    </location>
</feature>
<dbReference type="Proteomes" id="UP000824073">
    <property type="component" value="Unassembled WGS sequence"/>
</dbReference>
<keyword evidence="3" id="KW-0472">Membrane</keyword>